<dbReference type="GO" id="GO:0005737">
    <property type="term" value="C:cytoplasm"/>
    <property type="evidence" value="ECO:0007669"/>
    <property type="project" value="TreeGrafter"/>
</dbReference>
<dbReference type="RefSeq" id="WP_129821434.1">
    <property type="nucleotide sequence ID" value="NZ_RCYV01000008.1"/>
</dbReference>
<evidence type="ECO:0000256" key="2">
    <source>
        <dbReference type="ARBA" id="ARBA00022723"/>
    </source>
</evidence>
<evidence type="ECO:0000256" key="1">
    <source>
        <dbReference type="ARBA" id="ARBA00022714"/>
    </source>
</evidence>
<evidence type="ECO:0000313" key="6">
    <source>
        <dbReference type="EMBL" id="MTL94990.1"/>
    </source>
</evidence>
<dbReference type="PRINTS" id="PR00162">
    <property type="entry name" value="RIESKE"/>
</dbReference>
<dbReference type="SUPFAM" id="SSF50022">
    <property type="entry name" value="ISP domain"/>
    <property type="match status" value="1"/>
</dbReference>
<dbReference type="InterPro" id="IPR036922">
    <property type="entry name" value="Rieske_2Fe-2S_sf"/>
</dbReference>
<keyword evidence="2" id="KW-0479">Metal-binding</keyword>
<dbReference type="InterPro" id="IPR036188">
    <property type="entry name" value="FAD/NAD-bd_sf"/>
</dbReference>
<dbReference type="GO" id="GO:0016705">
    <property type="term" value="F:oxidoreductase activity, acting on paired donors, with incorporation or reduction of molecular oxygen"/>
    <property type="evidence" value="ECO:0007669"/>
    <property type="project" value="UniProtKB-ARBA"/>
</dbReference>
<dbReference type="InterPro" id="IPR017941">
    <property type="entry name" value="Rieske_2Fe-2S"/>
</dbReference>
<keyword evidence="4" id="KW-0411">Iron-sulfur</keyword>
<dbReference type="AlphaFoldDB" id="A0A6G2CQ49"/>
<comment type="caution">
    <text evidence="6">The sequence shown here is derived from an EMBL/GenBank/DDBJ whole genome shotgun (WGS) entry which is preliminary data.</text>
</comment>
<sequence>MKVPLWLDTTVVPSYHSLCEDLSVDVCIVGAGITGITLAYLLRDSGLKIALIDSDQVIHGTTAYTTAKLTAGQGLIYQDLIQNVGYDGAKLYYESQQEAIDFVAKTIHDLKIDCDFVRLPHYVFTQEASNLSKFEAEYEACRSLNMDCELVESLDLPFPIEKAIAFKNQAQFHPLKYLVGLLKALAEYSNISIYEHTTACEMVFNEDQSSSIITSNGYKVNAKRVVQACHFPFYDDGSLLFSKIEMSHSYLIAVENASSLPHGMYISYESPTRSIRTYQNFLLIGGENHRPGTVKDTNENYEALINFAKEKFQTDAISYEWSTQDVVSIDHMPYIGRLHKDCLNQFVATGYCKWGMSNGTAAALLLNQLIRGIDSPYTALFSPSRLNSKMAIKNLIAYNSKIAFEYIKGKLKLGEKNVELGVDEATIIATNEGNYGLYKDKEGLLYLVDITCPHLGCELAFNTAERTWDCPCHGSRFSYTGEVIEGPAHQALSCHHNKMNPNIFRSDD</sequence>
<dbReference type="GO" id="GO:0004497">
    <property type="term" value="F:monooxygenase activity"/>
    <property type="evidence" value="ECO:0007669"/>
    <property type="project" value="UniProtKB-ARBA"/>
</dbReference>
<dbReference type="SUPFAM" id="SSF51905">
    <property type="entry name" value="FAD/NAD(P)-binding domain"/>
    <property type="match status" value="1"/>
</dbReference>
<dbReference type="PANTHER" id="PTHR13847:SF274">
    <property type="entry name" value="RIESKE 2FE-2S IRON-SULFUR PROTEIN YHFW-RELATED"/>
    <property type="match status" value="1"/>
</dbReference>
<evidence type="ECO:0000256" key="5">
    <source>
        <dbReference type="ARBA" id="ARBA00023157"/>
    </source>
</evidence>
<dbReference type="Pfam" id="PF00355">
    <property type="entry name" value="Rieske"/>
    <property type="match status" value="1"/>
</dbReference>
<keyword evidence="1" id="KW-0001">2Fe-2S</keyword>
<dbReference type="InterPro" id="IPR005805">
    <property type="entry name" value="Rieske_Fe-S_prot_C"/>
</dbReference>
<dbReference type="Pfam" id="PF01266">
    <property type="entry name" value="DAO"/>
    <property type="match status" value="1"/>
</dbReference>
<dbReference type="GO" id="GO:0046872">
    <property type="term" value="F:metal ion binding"/>
    <property type="evidence" value="ECO:0007669"/>
    <property type="project" value="UniProtKB-KW"/>
</dbReference>
<protein>
    <submittedName>
        <fullName evidence="6">FAD-dependent oxidoreductase</fullName>
    </submittedName>
</protein>
<organism evidence="6">
    <name type="scientific">Turicibacter sanguinis</name>
    <dbReference type="NCBI Taxonomy" id="154288"/>
    <lineage>
        <taxon>Bacteria</taxon>
        <taxon>Bacillati</taxon>
        <taxon>Bacillota</taxon>
        <taxon>Erysipelotrichia</taxon>
        <taxon>Erysipelotrichales</taxon>
        <taxon>Turicibacteraceae</taxon>
        <taxon>Turicibacter</taxon>
    </lineage>
</organism>
<keyword evidence="3" id="KW-0408">Iron</keyword>
<dbReference type="Gene3D" id="3.50.50.60">
    <property type="entry name" value="FAD/NAD(P)-binding domain"/>
    <property type="match status" value="1"/>
</dbReference>
<reference evidence="6" key="1">
    <citation type="journal article" date="2019" name="Nat. Med.">
        <title>A library of human gut bacterial isolates paired with longitudinal multiomics data enables mechanistic microbiome research.</title>
        <authorList>
            <person name="Poyet M."/>
            <person name="Groussin M."/>
            <person name="Gibbons S.M."/>
            <person name="Avila-Pacheco J."/>
            <person name="Jiang X."/>
            <person name="Kearney S.M."/>
            <person name="Perrotta A.R."/>
            <person name="Berdy B."/>
            <person name="Zhao S."/>
            <person name="Lieberman T.D."/>
            <person name="Swanson P.K."/>
            <person name="Smith M."/>
            <person name="Roesemann S."/>
            <person name="Alexander J.E."/>
            <person name="Rich S.A."/>
            <person name="Livny J."/>
            <person name="Vlamakis H."/>
            <person name="Clish C."/>
            <person name="Bullock K."/>
            <person name="Deik A."/>
            <person name="Scott J."/>
            <person name="Pierce K.A."/>
            <person name="Xavier R.J."/>
            <person name="Alm E.J."/>
        </authorList>
    </citation>
    <scope>NUCLEOTIDE SEQUENCE</scope>
    <source>
        <strain evidence="6">BIOML-A179</strain>
    </source>
</reference>
<accession>A0A6G2CQ49</accession>
<name>A0A6G2CQ49_9FIRM</name>
<evidence type="ECO:0000256" key="4">
    <source>
        <dbReference type="ARBA" id="ARBA00023014"/>
    </source>
</evidence>
<dbReference type="EMBL" id="WMQV01000028">
    <property type="protein sequence ID" value="MTL94990.1"/>
    <property type="molecule type" value="Genomic_DNA"/>
</dbReference>
<proteinExistence type="predicted"/>
<dbReference type="PROSITE" id="PS51296">
    <property type="entry name" value="RIESKE"/>
    <property type="match status" value="1"/>
</dbReference>
<dbReference type="Gene3D" id="2.102.10.10">
    <property type="entry name" value="Rieske [2Fe-2S] iron-sulphur domain"/>
    <property type="match status" value="1"/>
</dbReference>
<evidence type="ECO:0000256" key="3">
    <source>
        <dbReference type="ARBA" id="ARBA00023004"/>
    </source>
</evidence>
<dbReference type="InterPro" id="IPR006076">
    <property type="entry name" value="FAD-dep_OxRdtase"/>
</dbReference>
<keyword evidence="5" id="KW-1015">Disulfide bond</keyword>
<dbReference type="Gene3D" id="3.30.9.10">
    <property type="entry name" value="D-Amino Acid Oxidase, subunit A, domain 2"/>
    <property type="match status" value="1"/>
</dbReference>
<dbReference type="GO" id="GO:0016020">
    <property type="term" value="C:membrane"/>
    <property type="evidence" value="ECO:0007669"/>
    <property type="project" value="InterPro"/>
</dbReference>
<dbReference type="PANTHER" id="PTHR13847">
    <property type="entry name" value="SARCOSINE DEHYDROGENASE-RELATED"/>
    <property type="match status" value="1"/>
</dbReference>
<dbReference type="GO" id="GO:0051537">
    <property type="term" value="F:2 iron, 2 sulfur cluster binding"/>
    <property type="evidence" value="ECO:0007669"/>
    <property type="project" value="UniProtKB-KW"/>
</dbReference>
<gene>
    <name evidence="6" type="ORF">GMA64_10660</name>
</gene>